<dbReference type="OrthoDB" id="3638028at2"/>
<dbReference type="GO" id="GO:0016301">
    <property type="term" value="F:kinase activity"/>
    <property type="evidence" value="ECO:0007669"/>
    <property type="project" value="UniProtKB-KW"/>
</dbReference>
<organism evidence="1 2">
    <name type="scientific">Ruegeria arenilitoris</name>
    <dbReference type="NCBI Taxonomy" id="1173585"/>
    <lineage>
        <taxon>Bacteria</taxon>
        <taxon>Pseudomonadati</taxon>
        <taxon>Pseudomonadota</taxon>
        <taxon>Alphaproteobacteria</taxon>
        <taxon>Rhodobacterales</taxon>
        <taxon>Roseobacteraceae</taxon>
        <taxon>Ruegeria</taxon>
    </lineage>
</organism>
<dbReference type="SUPFAM" id="SSF56112">
    <property type="entry name" value="Protein kinase-like (PK-like)"/>
    <property type="match status" value="1"/>
</dbReference>
<evidence type="ECO:0000313" key="2">
    <source>
        <dbReference type="Proteomes" id="UP000202485"/>
    </source>
</evidence>
<keyword evidence="2" id="KW-1185">Reference proteome</keyword>
<proteinExistence type="predicted"/>
<dbReference type="RefSeq" id="WP_093962360.1">
    <property type="nucleotide sequence ID" value="NZ_FXYG01000001.1"/>
</dbReference>
<dbReference type="Gene3D" id="3.90.1200.10">
    <property type="match status" value="1"/>
</dbReference>
<reference evidence="2" key="1">
    <citation type="submission" date="2017-05" db="EMBL/GenBank/DDBJ databases">
        <authorList>
            <person name="Rodrigo-Torres L."/>
            <person name="Arahal R. D."/>
            <person name="Lucena T."/>
        </authorList>
    </citation>
    <scope>NUCLEOTIDE SEQUENCE [LARGE SCALE GENOMIC DNA]</scope>
    <source>
        <strain evidence="2">CECT 8715</strain>
    </source>
</reference>
<dbReference type="EMBL" id="FXYG01000001">
    <property type="protein sequence ID" value="SMX35201.1"/>
    <property type="molecule type" value="Genomic_DNA"/>
</dbReference>
<dbReference type="Proteomes" id="UP000202485">
    <property type="component" value="Unassembled WGS sequence"/>
</dbReference>
<dbReference type="InterPro" id="IPR011009">
    <property type="entry name" value="Kinase-like_dom_sf"/>
</dbReference>
<gene>
    <name evidence="1" type="ORF">RUA8715_00844</name>
</gene>
<dbReference type="AlphaFoldDB" id="A0A238JX33"/>
<name>A0A238JX33_9RHOB</name>
<sequence length="277" mass="30297">MQHGPEQFLKKWHLADPRLVADTGAARVWRAKRDDGSEVALKLYRRADRGNEAPGCRLLAAWRNRGAVAILAQDRRAVMMEWLEGPTLGDHARAGNVADALTLLAETARNLHADPIVEVSGLRPLEQVFAPLFDVGFADQCTRPLQTDMRRAIALAQDLLQTQPVHVPLHGDLHPDNVILTSSGPRVIDAKGYVGDPAFELANALRHPKGMPDLVREVGQISACLDLYAAAMNVSRARLARWAAAKCALSIFWRSGGSVESDPEADLLRLFLSAADQ</sequence>
<accession>A0A238JX33</accession>
<protein>
    <submittedName>
        <fullName evidence="1">Aminoglycoside/hydroxyurea antibiotic resistance kinase</fullName>
    </submittedName>
</protein>
<keyword evidence="1" id="KW-0418">Kinase</keyword>
<dbReference type="GO" id="GO:0019748">
    <property type="term" value="P:secondary metabolic process"/>
    <property type="evidence" value="ECO:0007669"/>
    <property type="project" value="InterPro"/>
</dbReference>
<dbReference type="GO" id="GO:0016773">
    <property type="term" value="F:phosphotransferase activity, alcohol group as acceptor"/>
    <property type="evidence" value="ECO:0007669"/>
    <property type="project" value="InterPro"/>
</dbReference>
<keyword evidence="1" id="KW-0808">Transferase</keyword>
<dbReference type="Pfam" id="PF04655">
    <property type="entry name" value="APH_6_hur"/>
    <property type="match status" value="1"/>
</dbReference>
<dbReference type="InterPro" id="IPR006748">
    <property type="entry name" value="NH2Glyco/OHUrea_AB-resist_kin"/>
</dbReference>
<evidence type="ECO:0000313" key="1">
    <source>
        <dbReference type="EMBL" id="SMX35201.1"/>
    </source>
</evidence>